<dbReference type="EMBL" id="BMAO01007133">
    <property type="protein sequence ID" value="GFR13857.1"/>
    <property type="molecule type" value="Genomic_DNA"/>
</dbReference>
<protein>
    <submittedName>
        <fullName evidence="1">Uncharacterized protein</fullName>
    </submittedName>
</protein>
<sequence>MSICFPLPLLLGLWRKNDFCLRAEFVPTFEILEEDRRLSITISGSFMTAPFIVGFPTMIADRAMPICWKSKGKGGKSSQTPFSMYRASQQIKQESESDKNAVRTSRIYRTVAVYFQRTPS</sequence>
<name>A0A8X6LMK5_TRICU</name>
<comment type="caution">
    <text evidence="1">The sequence shown here is derived from an EMBL/GenBank/DDBJ whole genome shotgun (WGS) entry which is preliminary data.</text>
</comment>
<evidence type="ECO:0000313" key="2">
    <source>
        <dbReference type="Proteomes" id="UP000887116"/>
    </source>
</evidence>
<dbReference type="Proteomes" id="UP000887116">
    <property type="component" value="Unassembled WGS sequence"/>
</dbReference>
<dbReference type="AlphaFoldDB" id="A0A8X6LMK5"/>
<reference evidence="1" key="1">
    <citation type="submission" date="2020-07" db="EMBL/GenBank/DDBJ databases">
        <title>Multicomponent nature underlies the extraordinary mechanical properties of spider dragline silk.</title>
        <authorList>
            <person name="Kono N."/>
            <person name="Nakamura H."/>
            <person name="Mori M."/>
            <person name="Yoshida Y."/>
            <person name="Ohtoshi R."/>
            <person name="Malay A.D."/>
            <person name="Moran D.A.P."/>
            <person name="Tomita M."/>
            <person name="Numata K."/>
            <person name="Arakawa K."/>
        </authorList>
    </citation>
    <scope>NUCLEOTIDE SEQUENCE</scope>
</reference>
<keyword evidence="2" id="KW-1185">Reference proteome</keyword>
<proteinExistence type="predicted"/>
<accession>A0A8X6LMK5</accession>
<evidence type="ECO:0000313" key="1">
    <source>
        <dbReference type="EMBL" id="GFR13857.1"/>
    </source>
</evidence>
<gene>
    <name evidence="1" type="ORF">TNCT_663191</name>
</gene>
<organism evidence="1 2">
    <name type="scientific">Trichonephila clavata</name>
    <name type="common">Joro spider</name>
    <name type="synonym">Nephila clavata</name>
    <dbReference type="NCBI Taxonomy" id="2740835"/>
    <lineage>
        <taxon>Eukaryota</taxon>
        <taxon>Metazoa</taxon>
        <taxon>Ecdysozoa</taxon>
        <taxon>Arthropoda</taxon>
        <taxon>Chelicerata</taxon>
        <taxon>Arachnida</taxon>
        <taxon>Araneae</taxon>
        <taxon>Araneomorphae</taxon>
        <taxon>Entelegynae</taxon>
        <taxon>Araneoidea</taxon>
        <taxon>Nephilidae</taxon>
        <taxon>Trichonephila</taxon>
    </lineage>
</organism>